<evidence type="ECO:0000313" key="3">
    <source>
        <dbReference type="Proteomes" id="UP000015104"/>
    </source>
</evidence>
<dbReference type="KEGG" id="tut:107365029"/>
<dbReference type="EnsemblMetazoa" id="tetur13g03270.1">
    <property type="protein sequence ID" value="tetur13g03270.1"/>
    <property type="gene ID" value="tetur13g03270"/>
</dbReference>
<dbReference type="Proteomes" id="UP000015104">
    <property type="component" value="Unassembled WGS sequence"/>
</dbReference>
<proteinExistence type="predicted"/>
<feature type="chain" id="PRO_5004591616" evidence="1">
    <location>
        <begin position="26"/>
        <end position="272"/>
    </location>
</feature>
<sequence>MKRATLCSFGILVILVLAMSPGSDGGRRKILMAKKLAALLLLNKKRYIFVAPFPLPVPLPVITKVKHIIHKEKVPVPVPVPVHHQVTKYVAVPVPTPEKSWPEDSWKMPEAASEISYKVTEKRHRPKNLDNIYSESSHNLKYAEKPTYSETPIKISEKSFLDSYKLHDKSYLEESDKLPERLYSEEHMKFDLKPYGSSAEESYELPKKFDIKHLDESYKFNENSYSEDLLSKLTGDLSSVNHGSTDYLGEASELSESYPMLSEGSLTVKKKK</sequence>
<keyword evidence="3" id="KW-1185">Reference proteome</keyword>
<organism evidence="2 3">
    <name type="scientific">Tetranychus urticae</name>
    <name type="common">Two-spotted spider mite</name>
    <dbReference type="NCBI Taxonomy" id="32264"/>
    <lineage>
        <taxon>Eukaryota</taxon>
        <taxon>Metazoa</taxon>
        <taxon>Ecdysozoa</taxon>
        <taxon>Arthropoda</taxon>
        <taxon>Chelicerata</taxon>
        <taxon>Arachnida</taxon>
        <taxon>Acari</taxon>
        <taxon>Acariformes</taxon>
        <taxon>Trombidiformes</taxon>
        <taxon>Prostigmata</taxon>
        <taxon>Eleutherengona</taxon>
        <taxon>Raphignathae</taxon>
        <taxon>Tetranychoidea</taxon>
        <taxon>Tetranychidae</taxon>
        <taxon>Tetranychus</taxon>
    </lineage>
</organism>
<dbReference type="OrthoDB" id="10502127at2759"/>
<keyword evidence="1" id="KW-0732">Signal</keyword>
<feature type="signal peptide" evidence="1">
    <location>
        <begin position="1"/>
        <end position="25"/>
    </location>
</feature>
<evidence type="ECO:0000313" key="2">
    <source>
        <dbReference type="EnsemblMetazoa" id="tetur13g03270.1"/>
    </source>
</evidence>
<name>T1KKC7_TETUR</name>
<evidence type="ECO:0000256" key="1">
    <source>
        <dbReference type="SAM" id="SignalP"/>
    </source>
</evidence>
<reference evidence="3" key="1">
    <citation type="submission" date="2011-08" db="EMBL/GenBank/DDBJ databases">
        <authorList>
            <person name="Rombauts S."/>
        </authorList>
    </citation>
    <scope>NUCLEOTIDE SEQUENCE</scope>
    <source>
        <strain evidence="3">London</strain>
    </source>
</reference>
<dbReference type="EMBL" id="CAEY01000175">
    <property type="status" value="NOT_ANNOTATED_CDS"/>
    <property type="molecule type" value="Genomic_DNA"/>
</dbReference>
<dbReference type="AlphaFoldDB" id="T1KKC7"/>
<dbReference type="HOGENOM" id="CLU_1024244_0_0_1"/>
<accession>T1KKC7</accession>
<reference evidence="2" key="2">
    <citation type="submission" date="2015-06" db="UniProtKB">
        <authorList>
            <consortium name="EnsemblMetazoa"/>
        </authorList>
    </citation>
    <scope>IDENTIFICATION</scope>
</reference>
<gene>
    <name evidence="2" type="primary">107365029</name>
</gene>
<protein>
    <submittedName>
        <fullName evidence="2">Uncharacterized protein</fullName>
    </submittedName>
</protein>